<gene>
    <name evidence="3" type="ORF">ABII15_32680</name>
</gene>
<reference evidence="3" key="1">
    <citation type="submission" date="2024-06" db="EMBL/GenBank/DDBJ databases">
        <title>Streptomyces sp. strain HUAS MG91 genome sequences.</title>
        <authorList>
            <person name="Mo P."/>
        </authorList>
    </citation>
    <scope>NUCLEOTIDE SEQUENCE</scope>
    <source>
        <strain evidence="3">HUAS MG91</strain>
    </source>
</reference>
<dbReference type="InterPro" id="IPR006311">
    <property type="entry name" value="TAT_signal"/>
</dbReference>
<dbReference type="GO" id="GO:0005829">
    <property type="term" value="C:cytosol"/>
    <property type="evidence" value="ECO:0007669"/>
    <property type="project" value="TreeGrafter"/>
</dbReference>
<organism evidence="3">
    <name type="scientific">Streptomyces tabacisoli</name>
    <dbReference type="NCBI Taxonomy" id="3156398"/>
    <lineage>
        <taxon>Bacteria</taxon>
        <taxon>Bacillati</taxon>
        <taxon>Actinomycetota</taxon>
        <taxon>Actinomycetes</taxon>
        <taxon>Kitasatosporales</taxon>
        <taxon>Streptomycetaceae</taxon>
        <taxon>Streptomyces</taxon>
    </lineage>
</organism>
<dbReference type="InterPro" id="IPR011048">
    <property type="entry name" value="Haem_d1_sf"/>
</dbReference>
<accession>A0AAU8J0K9</accession>
<dbReference type="Gene3D" id="2.130.10.10">
    <property type="entry name" value="YVTN repeat-like/Quinoprotein amine dehydrogenase"/>
    <property type="match status" value="1"/>
</dbReference>
<dbReference type="EMBL" id="CP159534">
    <property type="protein sequence ID" value="XCJ74440.1"/>
    <property type="molecule type" value="Genomic_DNA"/>
</dbReference>
<proteinExistence type="inferred from homology"/>
<protein>
    <submittedName>
        <fullName evidence="3">Lactonase family protein</fullName>
        <ecNumber evidence="3">3.1.1.-</ecNumber>
    </submittedName>
</protein>
<dbReference type="Pfam" id="PF10282">
    <property type="entry name" value="Lactonase"/>
    <property type="match status" value="1"/>
</dbReference>
<dbReference type="SUPFAM" id="SSF51004">
    <property type="entry name" value="C-terminal (heme d1) domain of cytochrome cd1-nitrite reductase"/>
    <property type="match status" value="1"/>
</dbReference>
<dbReference type="RefSeq" id="WP_353945884.1">
    <property type="nucleotide sequence ID" value="NZ_CP159534.1"/>
</dbReference>
<dbReference type="AlphaFoldDB" id="A0AAU8J0K9"/>
<dbReference type="PROSITE" id="PS51318">
    <property type="entry name" value="TAT"/>
    <property type="match status" value="1"/>
</dbReference>
<dbReference type="PANTHER" id="PTHR30344:SF1">
    <property type="entry name" value="6-PHOSPHOGLUCONOLACTONASE"/>
    <property type="match status" value="1"/>
</dbReference>
<comment type="similarity">
    <text evidence="1">Belongs to the cycloisomerase 2 family.</text>
</comment>
<dbReference type="InterPro" id="IPR050282">
    <property type="entry name" value="Cycloisomerase_2"/>
</dbReference>
<feature type="compositionally biased region" description="Low complexity" evidence="2">
    <location>
        <begin position="27"/>
        <end position="38"/>
    </location>
</feature>
<dbReference type="KEGG" id="stac:ABII15_32680"/>
<feature type="region of interest" description="Disordered" evidence="2">
    <location>
        <begin position="27"/>
        <end position="54"/>
    </location>
</feature>
<dbReference type="InterPro" id="IPR019405">
    <property type="entry name" value="Lactonase_7-beta_prop"/>
</dbReference>
<sequence length="393" mass="40079">MSGTRDSGTGRRGFLGAVAAVGATVLLPSSAQTATARPRPADPARPRPRPLADRPLYLGTYTSQQGGGTGIGLATYDPASGTVTGSGTVEGVADPSYLAVHPDGGTLYAVDERQDGGVTAVRLADRTVLGTRATGGAGPCHLSVHPSGRWLLSANYTSGSVAVHPIDASGALGERTALVTHSAPAPGPGQDGPHAHQIVTSPDGGHVLAVDLGNDTVYTYRLDTAAGTLSQVSYAALRPGAGPRHLTFHPGGRYAYLANEVDNTAVVCAYDPDSGRLTPGEPQSTGTGSGTSYPAQFLVTREGGYAYLANRGHNSLTRYAVEADGARLRLLDTVPVGGDFPRQIAFSPDEALLFAANQKSGSVSVFRVDHASGGLTSTGTAFKAPVAVCALPL</sequence>
<evidence type="ECO:0000313" key="3">
    <source>
        <dbReference type="EMBL" id="XCJ74440.1"/>
    </source>
</evidence>
<keyword evidence="3" id="KW-0378">Hydrolase</keyword>
<dbReference type="InterPro" id="IPR015943">
    <property type="entry name" value="WD40/YVTN_repeat-like_dom_sf"/>
</dbReference>
<dbReference type="PANTHER" id="PTHR30344">
    <property type="entry name" value="6-PHOSPHOGLUCONOLACTONASE-RELATED"/>
    <property type="match status" value="1"/>
</dbReference>
<dbReference type="GO" id="GO:0017057">
    <property type="term" value="F:6-phosphogluconolactonase activity"/>
    <property type="evidence" value="ECO:0007669"/>
    <property type="project" value="TreeGrafter"/>
</dbReference>
<evidence type="ECO:0000256" key="2">
    <source>
        <dbReference type="SAM" id="MobiDB-lite"/>
    </source>
</evidence>
<evidence type="ECO:0000256" key="1">
    <source>
        <dbReference type="ARBA" id="ARBA00005564"/>
    </source>
</evidence>
<dbReference type="EC" id="3.1.1.-" evidence="3"/>
<name>A0AAU8J0K9_9ACTN</name>